<dbReference type="Proteomes" id="UP001462640">
    <property type="component" value="Unassembled WGS sequence"/>
</dbReference>
<dbReference type="SMART" id="SM01400">
    <property type="entry name" value="Pribosyltran_N"/>
    <property type="match status" value="1"/>
</dbReference>
<dbReference type="NCBIfam" id="NF005537">
    <property type="entry name" value="PRK07199.1"/>
    <property type="match status" value="1"/>
</dbReference>
<dbReference type="GO" id="GO:0004749">
    <property type="term" value="F:ribose phosphate diphosphokinase activity"/>
    <property type="evidence" value="ECO:0007669"/>
    <property type="project" value="UniProtKB-EC"/>
</dbReference>
<dbReference type="InterPro" id="IPR005946">
    <property type="entry name" value="Rib-P_diPkinase"/>
</dbReference>
<evidence type="ECO:0000313" key="3">
    <source>
        <dbReference type="EMBL" id="MEO3711985.1"/>
    </source>
</evidence>
<dbReference type="RefSeq" id="WP_347606505.1">
    <property type="nucleotide sequence ID" value="NZ_JBDPZC010000001.1"/>
</dbReference>
<dbReference type="CDD" id="cd06223">
    <property type="entry name" value="PRTases_typeI"/>
    <property type="match status" value="1"/>
</dbReference>
<evidence type="ECO:0000313" key="4">
    <source>
        <dbReference type="Proteomes" id="UP001462640"/>
    </source>
</evidence>
<dbReference type="Pfam" id="PF14572">
    <property type="entry name" value="Pribosyl_synth"/>
    <property type="match status" value="1"/>
</dbReference>
<evidence type="ECO:0000259" key="2">
    <source>
        <dbReference type="Pfam" id="PF13793"/>
    </source>
</evidence>
<evidence type="ECO:0000256" key="1">
    <source>
        <dbReference type="ARBA" id="ARBA00022727"/>
    </source>
</evidence>
<dbReference type="NCBIfam" id="TIGR01251">
    <property type="entry name" value="ribP_PPkin"/>
    <property type="match status" value="1"/>
</dbReference>
<sequence>MAQDLTLLLAFEDEAPLARELAEALGLRLDFIRRHRFPDGELRLVLPKPLPAGVILLRGLQQPNEKMVELLIAAPAARELGARQLVLVTPYLAYMRQDIEFTPGEAVSQRHVARWLAQLFDRVITLDPHLHRIASLDEVMPPGVGIALSVAPVLGAWIARHVPGALLIGPDEESGQWVKEAAQAGGLDHAVGRKLREGDHQVRLALPEVEVKGRAVVLLDDMASTGRTLIGAAEQLLARGAASVDVAVTHALFNGDALPLLKAAGVRHVWSSNAVPHESNAVSVVPLLAKVLTPRPDSRR</sequence>
<dbReference type="PANTHER" id="PTHR10210:SF41">
    <property type="entry name" value="RIBOSE-PHOSPHATE PYROPHOSPHOKINASE 1, CHLOROPLASTIC"/>
    <property type="match status" value="1"/>
</dbReference>
<accession>A0ABV0GA94</accession>
<reference evidence="3 4" key="1">
    <citation type="submission" date="2024-05" db="EMBL/GenBank/DDBJ databases">
        <title>Roseateles sp. 2.12 16S ribosomal RNA gene Genome sequencing and assembly.</title>
        <authorList>
            <person name="Woo H."/>
        </authorList>
    </citation>
    <scope>NUCLEOTIDE SEQUENCE [LARGE SCALE GENOMIC DNA]</scope>
    <source>
        <strain evidence="3 4">2.12</strain>
    </source>
</reference>
<gene>
    <name evidence="3" type="ORF">ABDJ40_04305</name>
</gene>
<dbReference type="EMBL" id="JBDPZC010000001">
    <property type="protein sequence ID" value="MEO3711985.1"/>
    <property type="molecule type" value="Genomic_DNA"/>
</dbReference>
<dbReference type="InterPro" id="IPR029099">
    <property type="entry name" value="Pribosyltran_N"/>
</dbReference>
<dbReference type="Pfam" id="PF13793">
    <property type="entry name" value="Pribosyltran_N"/>
    <property type="match status" value="1"/>
</dbReference>
<feature type="domain" description="Ribose-phosphate pyrophosphokinase N-terminal" evidence="2">
    <location>
        <begin position="8"/>
        <end position="118"/>
    </location>
</feature>
<dbReference type="EC" id="2.7.6.1" evidence="3"/>
<proteinExistence type="predicted"/>
<protein>
    <submittedName>
        <fullName evidence="3">Ribose-phosphate diphosphokinase</fullName>
        <ecNumber evidence="3">2.7.6.1</ecNumber>
    </submittedName>
</protein>
<keyword evidence="1" id="KW-0545">Nucleotide biosynthesis</keyword>
<dbReference type="SUPFAM" id="SSF53271">
    <property type="entry name" value="PRTase-like"/>
    <property type="match status" value="2"/>
</dbReference>
<keyword evidence="3" id="KW-0808">Transferase</keyword>
<organism evidence="3 4">
    <name type="scientific">Roseateles flavus</name>
    <dbReference type="NCBI Taxonomy" id="3149041"/>
    <lineage>
        <taxon>Bacteria</taxon>
        <taxon>Pseudomonadati</taxon>
        <taxon>Pseudomonadota</taxon>
        <taxon>Betaproteobacteria</taxon>
        <taxon>Burkholderiales</taxon>
        <taxon>Sphaerotilaceae</taxon>
        <taxon>Roseateles</taxon>
    </lineage>
</organism>
<name>A0ABV0GA94_9BURK</name>
<keyword evidence="4" id="KW-1185">Reference proteome</keyword>
<dbReference type="InterPro" id="IPR029057">
    <property type="entry name" value="PRTase-like"/>
</dbReference>
<dbReference type="PANTHER" id="PTHR10210">
    <property type="entry name" value="RIBOSE-PHOSPHATE DIPHOSPHOKINASE FAMILY MEMBER"/>
    <property type="match status" value="1"/>
</dbReference>
<dbReference type="InterPro" id="IPR000836">
    <property type="entry name" value="PRTase_dom"/>
</dbReference>
<dbReference type="Gene3D" id="3.40.50.2020">
    <property type="match status" value="2"/>
</dbReference>
<comment type="caution">
    <text evidence="3">The sequence shown here is derived from an EMBL/GenBank/DDBJ whole genome shotgun (WGS) entry which is preliminary data.</text>
</comment>